<dbReference type="CDD" id="cd06410">
    <property type="entry name" value="PB1_UP2"/>
    <property type="match status" value="1"/>
</dbReference>
<reference evidence="3 4" key="1">
    <citation type="journal article" date="2018" name="Mol. Plant">
        <title>The genome of Artemisia annua provides insight into the evolution of Asteraceae family and artemisinin biosynthesis.</title>
        <authorList>
            <person name="Shen Q."/>
            <person name="Zhang L."/>
            <person name="Liao Z."/>
            <person name="Wang S."/>
            <person name="Yan T."/>
            <person name="Shi P."/>
            <person name="Liu M."/>
            <person name="Fu X."/>
            <person name="Pan Q."/>
            <person name="Wang Y."/>
            <person name="Lv Z."/>
            <person name="Lu X."/>
            <person name="Zhang F."/>
            <person name="Jiang W."/>
            <person name="Ma Y."/>
            <person name="Chen M."/>
            <person name="Hao X."/>
            <person name="Li L."/>
            <person name="Tang Y."/>
            <person name="Lv G."/>
            <person name="Zhou Y."/>
            <person name="Sun X."/>
            <person name="Brodelius P.E."/>
            <person name="Rose J.K.C."/>
            <person name="Tang K."/>
        </authorList>
    </citation>
    <scope>NUCLEOTIDE SEQUENCE [LARGE SCALE GENOMIC DNA]</scope>
    <source>
        <strain evidence="4">cv. Huhao1</strain>
        <tissue evidence="3">Leaf</tissue>
    </source>
</reference>
<organism evidence="3 4">
    <name type="scientific">Artemisia annua</name>
    <name type="common">Sweet wormwood</name>
    <dbReference type="NCBI Taxonomy" id="35608"/>
    <lineage>
        <taxon>Eukaryota</taxon>
        <taxon>Viridiplantae</taxon>
        <taxon>Streptophyta</taxon>
        <taxon>Embryophyta</taxon>
        <taxon>Tracheophyta</taxon>
        <taxon>Spermatophyta</taxon>
        <taxon>Magnoliopsida</taxon>
        <taxon>eudicotyledons</taxon>
        <taxon>Gunneridae</taxon>
        <taxon>Pentapetalae</taxon>
        <taxon>asterids</taxon>
        <taxon>campanulids</taxon>
        <taxon>Asterales</taxon>
        <taxon>Asteraceae</taxon>
        <taxon>Asteroideae</taxon>
        <taxon>Anthemideae</taxon>
        <taxon>Artemisiinae</taxon>
        <taxon>Artemisia</taxon>
    </lineage>
</organism>
<dbReference type="InterPro" id="IPR000270">
    <property type="entry name" value="PB1_dom"/>
</dbReference>
<dbReference type="SUPFAM" id="SSF54277">
    <property type="entry name" value="CAD &amp; PB1 domains"/>
    <property type="match status" value="1"/>
</dbReference>
<comment type="caution">
    <text evidence="3">The sequence shown here is derived from an EMBL/GenBank/DDBJ whole genome shotgun (WGS) entry which is preliminary data.</text>
</comment>
<dbReference type="PANTHER" id="PTHR31066">
    <property type="entry name" value="OS05G0427100 PROTEIN-RELATED"/>
    <property type="match status" value="1"/>
</dbReference>
<evidence type="ECO:0000313" key="4">
    <source>
        <dbReference type="Proteomes" id="UP000245207"/>
    </source>
</evidence>
<evidence type="ECO:0000313" key="3">
    <source>
        <dbReference type="EMBL" id="PWA68438.1"/>
    </source>
</evidence>
<feature type="region of interest" description="Disordered" evidence="1">
    <location>
        <begin position="263"/>
        <end position="296"/>
    </location>
</feature>
<dbReference type="SMART" id="SM00666">
    <property type="entry name" value="PB1"/>
    <property type="match status" value="1"/>
</dbReference>
<feature type="region of interest" description="Disordered" evidence="1">
    <location>
        <begin position="1"/>
        <end position="28"/>
    </location>
</feature>
<feature type="domain" description="PB1" evidence="2">
    <location>
        <begin position="44"/>
        <end position="131"/>
    </location>
</feature>
<feature type="compositionally biased region" description="Low complexity" evidence="1">
    <location>
        <begin position="263"/>
        <end position="279"/>
    </location>
</feature>
<feature type="region of interest" description="Disordered" evidence="1">
    <location>
        <begin position="338"/>
        <end position="375"/>
    </location>
</feature>
<dbReference type="Proteomes" id="UP000245207">
    <property type="component" value="Unassembled WGS sequence"/>
</dbReference>
<feature type="region of interest" description="Disordered" evidence="1">
    <location>
        <begin position="182"/>
        <end position="206"/>
    </location>
</feature>
<dbReference type="STRING" id="35608.A0A2U1N4I4"/>
<feature type="compositionally biased region" description="Polar residues" evidence="1">
    <location>
        <begin position="360"/>
        <end position="375"/>
    </location>
</feature>
<protein>
    <submittedName>
        <fullName evidence="3">PB1 domain-containing protein</fullName>
    </submittedName>
</protein>
<feature type="compositionally biased region" description="Low complexity" evidence="1">
    <location>
        <begin position="10"/>
        <end position="24"/>
    </location>
</feature>
<dbReference type="EMBL" id="PKPP01003634">
    <property type="protein sequence ID" value="PWA68438.1"/>
    <property type="molecule type" value="Genomic_DNA"/>
</dbReference>
<evidence type="ECO:0000256" key="1">
    <source>
        <dbReference type="SAM" id="MobiDB-lite"/>
    </source>
</evidence>
<dbReference type="OrthoDB" id="1882326at2759"/>
<feature type="compositionally biased region" description="Polar residues" evidence="1">
    <location>
        <begin position="182"/>
        <end position="201"/>
    </location>
</feature>
<dbReference type="Pfam" id="PF00564">
    <property type="entry name" value="PB1"/>
    <property type="match status" value="1"/>
</dbReference>
<evidence type="ECO:0000259" key="2">
    <source>
        <dbReference type="SMART" id="SM00666"/>
    </source>
</evidence>
<dbReference type="AlphaFoldDB" id="A0A2U1N4I4"/>
<sequence length="375" mass="41945">MSTKSGDVESTSTSSSTPDSATGSPRTSKIKFLCSHGGKILPRPADGSLKYVGGETRVISVHRDITFNDLMKKLSSRLTDGDVTLKYELTPLDLDSLISVKSDEDLPHMFEECDRHELMGTQRLQTFLFPSKPIIIKSHMRSTDRGYHELQYINTINGIIMQPAPTYKSNFKPPTLNTSQTSFSISSACSSPGTPPETTIPTVGPDVINPEISGFRNFNTMTRARSSPNLFNLGATSQTNLRNPTPILTNQQYYYHHQPQPQPQYIYYPYPQQHSHSSPRPLPLPYPHQSSGTTDHLMRVRSPGLLEYHRHPMEHSQHAQTRQSRGGHMLYQRGSAYDEYYGNNRLDRESPPGSPLAPSPHQNSDVSKWDSTGGC</sequence>
<accession>A0A2U1N4I4</accession>
<gene>
    <name evidence="3" type="ORF">CTI12_AA306870</name>
</gene>
<dbReference type="InterPro" id="IPR053198">
    <property type="entry name" value="Gynoecium_Dev_Regulator"/>
</dbReference>
<proteinExistence type="predicted"/>
<dbReference type="PANTHER" id="PTHR31066:SF47">
    <property type="entry name" value="PB1 DOMAIN-CONTAINING PROTEIN"/>
    <property type="match status" value="1"/>
</dbReference>
<name>A0A2U1N4I4_ARTAN</name>
<keyword evidence="4" id="KW-1185">Reference proteome</keyword>
<dbReference type="Gene3D" id="3.10.20.90">
    <property type="entry name" value="Phosphatidylinositol 3-kinase Catalytic Subunit, Chain A, domain 1"/>
    <property type="match status" value="1"/>
</dbReference>